<dbReference type="InterPro" id="IPR039528">
    <property type="entry name" value="DPM1-like"/>
</dbReference>
<feature type="transmembrane region" description="Helical" evidence="8">
    <location>
        <begin position="235"/>
        <end position="258"/>
    </location>
</feature>
<organism evidence="11 12">
    <name type="scientific">Anaeroselena agilis</name>
    <dbReference type="NCBI Taxonomy" id="3063788"/>
    <lineage>
        <taxon>Bacteria</taxon>
        <taxon>Bacillati</taxon>
        <taxon>Bacillota</taxon>
        <taxon>Negativicutes</taxon>
        <taxon>Acetonemataceae</taxon>
        <taxon>Anaeroselena</taxon>
    </lineage>
</organism>
<feature type="transmembrane region" description="Helical" evidence="8">
    <location>
        <begin position="328"/>
        <end position="347"/>
    </location>
</feature>
<comment type="similarity">
    <text evidence="2">Belongs to the glycosyltransferase 2 family.</text>
</comment>
<dbReference type="SUPFAM" id="SSF53448">
    <property type="entry name" value="Nucleotide-diphospho-sugar transferases"/>
    <property type="match status" value="1"/>
</dbReference>
<feature type="transmembrane region" description="Helical" evidence="8">
    <location>
        <begin position="264"/>
        <end position="282"/>
    </location>
</feature>
<evidence type="ECO:0000256" key="8">
    <source>
        <dbReference type="SAM" id="Phobius"/>
    </source>
</evidence>
<evidence type="ECO:0000256" key="3">
    <source>
        <dbReference type="ARBA" id="ARBA00022676"/>
    </source>
</evidence>
<evidence type="ECO:0000313" key="12">
    <source>
        <dbReference type="Proteomes" id="UP001254848"/>
    </source>
</evidence>
<evidence type="ECO:0000256" key="6">
    <source>
        <dbReference type="ARBA" id="ARBA00022989"/>
    </source>
</evidence>
<keyword evidence="3" id="KW-0328">Glycosyltransferase</keyword>
<comment type="subcellular location">
    <subcellularLocation>
        <location evidence="1">Membrane</location>
        <topology evidence="1">Multi-pass membrane protein</topology>
    </subcellularLocation>
</comment>
<evidence type="ECO:0000259" key="10">
    <source>
        <dbReference type="Pfam" id="PF04138"/>
    </source>
</evidence>
<dbReference type="InterPro" id="IPR001173">
    <property type="entry name" value="Glyco_trans_2-like"/>
</dbReference>
<comment type="caution">
    <text evidence="11">The sequence shown here is derived from an EMBL/GenBank/DDBJ whole genome shotgun (WGS) entry which is preliminary data.</text>
</comment>
<evidence type="ECO:0000256" key="5">
    <source>
        <dbReference type="ARBA" id="ARBA00022692"/>
    </source>
</evidence>
<keyword evidence="6 8" id="KW-1133">Transmembrane helix</keyword>
<dbReference type="PANTHER" id="PTHR43398">
    <property type="entry name" value="DOLICHOL-PHOSPHATE MANNOSYLTRANSFERASE SUBUNIT 1"/>
    <property type="match status" value="1"/>
</dbReference>
<gene>
    <name evidence="11" type="ORF">Q4T40_19580</name>
</gene>
<evidence type="ECO:0000313" key="11">
    <source>
        <dbReference type="EMBL" id="MDT8903433.1"/>
    </source>
</evidence>
<dbReference type="InterPro" id="IPR029044">
    <property type="entry name" value="Nucleotide-diphossugar_trans"/>
</dbReference>
<feature type="transmembrane region" description="Helical" evidence="8">
    <location>
        <begin position="303"/>
        <end position="322"/>
    </location>
</feature>
<proteinExistence type="inferred from homology"/>
<accession>A0ABU3P319</accession>
<dbReference type="EMBL" id="JAUOZS010000001">
    <property type="protein sequence ID" value="MDT8903433.1"/>
    <property type="molecule type" value="Genomic_DNA"/>
</dbReference>
<dbReference type="CDD" id="cd06442">
    <property type="entry name" value="DPM1_like"/>
    <property type="match status" value="1"/>
</dbReference>
<evidence type="ECO:0000256" key="1">
    <source>
        <dbReference type="ARBA" id="ARBA00004141"/>
    </source>
</evidence>
<evidence type="ECO:0000256" key="7">
    <source>
        <dbReference type="ARBA" id="ARBA00023136"/>
    </source>
</evidence>
<dbReference type="PANTHER" id="PTHR43398:SF1">
    <property type="entry name" value="DOLICHOL-PHOSPHATE MANNOSYLTRANSFERASE SUBUNIT 1"/>
    <property type="match status" value="1"/>
</dbReference>
<feature type="domain" description="Glycosyltransferase 2-like" evidence="9">
    <location>
        <begin position="4"/>
        <end position="168"/>
    </location>
</feature>
<dbReference type="Proteomes" id="UP001254848">
    <property type="component" value="Unassembled WGS sequence"/>
</dbReference>
<sequence length="375" mass="42506">MDLSIIVPTYNERENVRTLTERVTAVLTGCGYSYELLFVDDSRDDTPAILEMLQAQYPQVRFTHRSSERGLASAVVKGFSLARGNYIVVMDADLQHPPELLPVIMKRLARAEVVIPSRFIGGGSDGGLNAFRKLVSWTARVIGRLSIQRLRAISDCTSGFFGLHRSVIAQARLDPIGWKILMEVLVKGAYRSVHEIPYTFVARDSGASKMTWKDQYDYLRHIVRLARHSPEEARFFTFCLIGAAGVPVNLLALTLLLNFFSFDVAFASVVASFVAMVHNFFWNDSITWRMERKPAFWRRWKQFIQFAFVSALSIAITAAFAHTFHINGWNPVAGQLVGIVLATWWSFTANDRWTWGRPETRPDFVVTREYAGETP</sequence>
<evidence type="ECO:0000259" key="9">
    <source>
        <dbReference type="Pfam" id="PF00535"/>
    </source>
</evidence>
<keyword evidence="4" id="KW-0808">Transferase</keyword>
<feature type="domain" description="GtrA/DPMS transmembrane" evidence="10">
    <location>
        <begin position="237"/>
        <end position="355"/>
    </location>
</feature>
<dbReference type="Gene3D" id="3.90.550.10">
    <property type="entry name" value="Spore Coat Polysaccharide Biosynthesis Protein SpsA, Chain A"/>
    <property type="match status" value="1"/>
</dbReference>
<keyword evidence="5 8" id="KW-0812">Transmembrane</keyword>
<keyword evidence="12" id="KW-1185">Reference proteome</keyword>
<evidence type="ECO:0000256" key="4">
    <source>
        <dbReference type="ARBA" id="ARBA00022679"/>
    </source>
</evidence>
<protein>
    <submittedName>
        <fullName evidence="11">Glycosyltransferase family 2 protein</fullName>
    </submittedName>
</protein>
<evidence type="ECO:0000256" key="2">
    <source>
        <dbReference type="ARBA" id="ARBA00006739"/>
    </source>
</evidence>
<dbReference type="Pfam" id="PF04138">
    <property type="entry name" value="GtrA_DPMS_TM"/>
    <property type="match status" value="1"/>
</dbReference>
<dbReference type="InterPro" id="IPR007267">
    <property type="entry name" value="GtrA_DPMS_TM"/>
</dbReference>
<keyword evidence="7 8" id="KW-0472">Membrane</keyword>
<dbReference type="Pfam" id="PF00535">
    <property type="entry name" value="Glycos_transf_2"/>
    <property type="match status" value="1"/>
</dbReference>
<reference evidence="11 12" key="1">
    <citation type="submission" date="2023-07" db="EMBL/GenBank/DDBJ databases">
        <title>The novel representative of Negativicutes class, Anaeroselena agilis gen. nov. sp. nov.</title>
        <authorList>
            <person name="Prokofeva M.I."/>
            <person name="Elcheninov A.G."/>
            <person name="Klyukina A."/>
            <person name="Kublanov I.V."/>
            <person name="Frolov E.N."/>
            <person name="Podosokorskaya O.A."/>
        </authorList>
    </citation>
    <scope>NUCLEOTIDE SEQUENCE [LARGE SCALE GENOMIC DNA]</scope>
    <source>
        <strain evidence="11 12">4137-cl</strain>
    </source>
</reference>
<name>A0ABU3P319_9FIRM</name>
<dbReference type="RefSeq" id="WP_413781889.1">
    <property type="nucleotide sequence ID" value="NZ_JAUOZS010000001.1"/>
</dbReference>